<sequence>MVKTYCMCKEFWGKLFTSGKSPEPASQIAMEPQYNIPKLVATDIRTQIPNDIVDNVMSRPPFVAIPGVVNARDISEHASGSSQSPVRPGFAYRSGALEKVSPEGRVFLIRQLGISVIFDLRHQGERMQSPSPDIEGVQTVWAPYTCTPVPVDPRDFAHGDEGASGYAKMYLEIMKVSAPIFQKVFEHIRDAPREPFLFHCSAGKDRSGVLAALILCLAGSPREAIIHDYTLTRIGMEAHRPSLTKILQFHTGSGAGPESIGMLQLCNVRANAMVGFLPAIENSFEGGVEGYLRSHLGFNQRDLDIMRANLKVPTFN</sequence>
<dbReference type="Proteomes" id="UP000184300">
    <property type="component" value="Unassembled WGS sequence"/>
</dbReference>
<keyword evidence="3" id="KW-1185">Reference proteome</keyword>
<dbReference type="Gene3D" id="3.90.190.10">
    <property type="entry name" value="Protein tyrosine phosphatase superfamily"/>
    <property type="match status" value="1"/>
</dbReference>
<dbReference type="PROSITE" id="PS50056">
    <property type="entry name" value="TYR_PHOSPHATASE_2"/>
    <property type="match status" value="1"/>
</dbReference>
<evidence type="ECO:0000313" key="3">
    <source>
        <dbReference type="Proteomes" id="UP000184300"/>
    </source>
</evidence>
<accession>A0A1L9VQG0</accession>
<dbReference type="InterPro" id="IPR026893">
    <property type="entry name" value="Tyr/Ser_Pase_IphP-type"/>
</dbReference>
<feature type="domain" description="Tyrosine specific protein phosphatases" evidence="1">
    <location>
        <begin position="182"/>
        <end position="215"/>
    </location>
</feature>
<reference evidence="3" key="1">
    <citation type="journal article" date="2017" name="Genome Biol.">
        <title>Comparative genomics reveals high biological diversity and specific adaptations in the industrially and medically important fungal genus Aspergillus.</title>
        <authorList>
            <person name="de Vries R.P."/>
            <person name="Riley R."/>
            <person name="Wiebenga A."/>
            <person name="Aguilar-Osorio G."/>
            <person name="Amillis S."/>
            <person name="Uchima C.A."/>
            <person name="Anderluh G."/>
            <person name="Asadollahi M."/>
            <person name="Askin M."/>
            <person name="Barry K."/>
            <person name="Battaglia E."/>
            <person name="Bayram O."/>
            <person name="Benocci T."/>
            <person name="Braus-Stromeyer S.A."/>
            <person name="Caldana C."/>
            <person name="Canovas D."/>
            <person name="Cerqueira G.C."/>
            <person name="Chen F."/>
            <person name="Chen W."/>
            <person name="Choi C."/>
            <person name="Clum A."/>
            <person name="Dos Santos R.A."/>
            <person name="Damasio A.R."/>
            <person name="Diallinas G."/>
            <person name="Emri T."/>
            <person name="Fekete E."/>
            <person name="Flipphi M."/>
            <person name="Freyberg S."/>
            <person name="Gallo A."/>
            <person name="Gournas C."/>
            <person name="Habgood R."/>
            <person name="Hainaut M."/>
            <person name="Harispe M.L."/>
            <person name="Henrissat B."/>
            <person name="Hilden K.S."/>
            <person name="Hope R."/>
            <person name="Hossain A."/>
            <person name="Karabika E."/>
            <person name="Karaffa L."/>
            <person name="Karanyi Z."/>
            <person name="Krasevec N."/>
            <person name="Kuo A."/>
            <person name="Kusch H."/>
            <person name="LaButti K."/>
            <person name="Lagendijk E.L."/>
            <person name="Lapidus A."/>
            <person name="Levasseur A."/>
            <person name="Lindquist E."/>
            <person name="Lipzen A."/>
            <person name="Logrieco A.F."/>
            <person name="MacCabe A."/>
            <person name="Maekelae M.R."/>
            <person name="Malavazi I."/>
            <person name="Melin P."/>
            <person name="Meyer V."/>
            <person name="Mielnichuk N."/>
            <person name="Miskei M."/>
            <person name="Molnar A.P."/>
            <person name="Mule G."/>
            <person name="Ngan C.Y."/>
            <person name="Orejas M."/>
            <person name="Orosz E."/>
            <person name="Ouedraogo J.P."/>
            <person name="Overkamp K.M."/>
            <person name="Park H.-S."/>
            <person name="Perrone G."/>
            <person name="Piumi F."/>
            <person name="Punt P.J."/>
            <person name="Ram A.F."/>
            <person name="Ramon A."/>
            <person name="Rauscher S."/>
            <person name="Record E."/>
            <person name="Riano-Pachon D.M."/>
            <person name="Robert V."/>
            <person name="Roehrig J."/>
            <person name="Ruller R."/>
            <person name="Salamov A."/>
            <person name="Salih N.S."/>
            <person name="Samson R.A."/>
            <person name="Sandor E."/>
            <person name="Sanguinetti M."/>
            <person name="Schuetze T."/>
            <person name="Sepcic K."/>
            <person name="Shelest E."/>
            <person name="Sherlock G."/>
            <person name="Sophianopoulou V."/>
            <person name="Squina F.M."/>
            <person name="Sun H."/>
            <person name="Susca A."/>
            <person name="Todd R.B."/>
            <person name="Tsang A."/>
            <person name="Unkles S.E."/>
            <person name="van de Wiele N."/>
            <person name="van Rossen-Uffink D."/>
            <person name="Oliveira J.V."/>
            <person name="Vesth T.C."/>
            <person name="Visser J."/>
            <person name="Yu J.-H."/>
            <person name="Zhou M."/>
            <person name="Andersen M.R."/>
            <person name="Archer D.B."/>
            <person name="Baker S.E."/>
            <person name="Benoit I."/>
            <person name="Brakhage A.A."/>
            <person name="Braus G.H."/>
            <person name="Fischer R."/>
            <person name="Frisvad J.C."/>
            <person name="Goldman G.H."/>
            <person name="Houbraken J."/>
            <person name="Oakley B."/>
            <person name="Pocsi I."/>
            <person name="Scazzocchio C."/>
            <person name="Seiboth B."/>
            <person name="vanKuyk P.A."/>
            <person name="Wortman J."/>
            <person name="Dyer P.S."/>
            <person name="Grigoriev I.V."/>
        </authorList>
    </citation>
    <scope>NUCLEOTIDE SEQUENCE [LARGE SCALE GENOMIC DNA]</scope>
    <source>
        <strain evidence="3">CBS 516.65</strain>
    </source>
</reference>
<protein>
    <recommendedName>
        <fullName evidence="1">Tyrosine specific protein phosphatases domain-containing protein</fullName>
    </recommendedName>
</protein>
<dbReference type="InterPro" id="IPR029021">
    <property type="entry name" value="Prot-tyrosine_phosphatase-like"/>
</dbReference>
<dbReference type="GeneID" id="34462439"/>
<dbReference type="InterPro" id="IPR016130">
    <property type="entry name" value="Tyr_Pase_AS"/>
</dbReference>
<dbReference type="RefSeq" id="XP_022402826.1">
    <property type="nucleotide sequence ID" value="XM_022546178.1"/>
</dbReference>
<organism evidence="2 3">
    <name type="scientific">Aspergillus glaucus CBS 516.65</name>
    <dbReference type="NCBI Taxonomy" id="1160497"/>
    <lineage>
        <taxon>Eukaryota</taxon>
        <taxon>Fungi</taxon>
        <taxon>Dikarya</taxon>
        <taxon>Ascomycota</taxon>
        <taxon>Pezizomycotina</taxon>
        <taxon>Eurotiomycetes</taxon>
        <taxon>Eurotiomycetidae</taxon>
        <taxon>Eurotiales</taxon>
        <taxon>Aspergillaceae</taxon>
        <taxon>Aspergillus</taxon>
        <taxon>Aspergillus subgen. Aspergillus</taxon>
    </lineage>
</organism>
<evidence type="ECO:0000313" key="2">
    <source>
        <dbReference type="EMBL" id="OJJ86132.1"/>
    </source>
</evidence>
<dbReference type="OrthoDB" id="449382at2759"/>
<dbReference type="STRING" id="1160497.A0A1L9VQG0"/>
<dbReference type="SUPFAM" id="SSF52799">
    <property type="entry name" value="(Phosphotyrosine protein) phosphatases II"/>
    <property type="match status" value="1"/>
</dbReference>
<dbReference type="Pfam" id="PF13350">
    <property type="entry name" value="Y_phosphatase3"/>
    <property type="match status" value="1"/>
</dbReference>
<dbReference type="PANTHER" id="PTHR31126:SF73">
    <property type="entry name" value="TYROSINE SPECIFIC PROTEIN PHOSPHATASES DOMAIN-CONTAINING PROTEIN"/>
    <property type="match status" value="1"/>
</dbReference>
<dbReference type="VEuPathDB" id="FungiDB:ASPGLDRAFT_45169"/>
<dbReference type="PANTHER" id="PTHR31126">
    <property type="entry name" value="TYROSINE-PROTEIN PHOSPHATASE"/>
    <property type="match status" value="1"/>
</dbReference>
<dbReference type="GO" id="GO:0004721">
    <property type="term" value="F:phosphoprotein phosphatase activity"/>
    <property type="evidence" value="ECO:0007669"/>
    <property type="project" value="InterPro"/>
</dbReference>
<dbReference type="PROSITE" id="PS00383">
    <property type="entry name" value="TYR_PHOSPHATASE_1"/>
    <property type="match status" value="1"/>
</dbReference>
<evidence type="ECO:0000259" key="1">
    <source>
        <dbReference type="PROSITE" id="PS50056"/>
    </source>
</evidence>
<dbReference type="InterPro" id="IPR000387">
    <property type="entry name" value="Tyr_Pase_dom"/>
</dbReference>
<gene>
    <name evidence="2" type="ORF">ASPGLDRAFT_45169</name>
</gene>
<name>A0A1L9VQG0_ASPGL</name>
<dbReference type="EMBL" id="KV878893">
    <property type="protein sequence ID" value="OJJ86132.1"/>
    <property type="molecule type" value="Genomic_DNA"/>
</dbReference>
<dbReference type="AlphaFoldDB" id="A0A1L9VQG0"/>
<proteinExistence type="predicted"/>